<evidence type="ECO:0000313" key="3">
    <source>
        <dbReference type="Proteomes" id="UP000231960"/>
    </source>
</evidence>
<reference evidence="2 3" key="1">
    <citation type="submission" date="2017-06" db="EMBL/GenBank/DDBJ databases">
        <title>Description of Avrilella dinanensis gen. nov. sp. nov.</title>
        <authorList>
            <person name="Leyer C."/>
            <person name="Sassi M."/>
            <person name="Minet J."/>
            <person name="Kayal S."/>
            <person name="Cattoir V."/>
        </authorList>
    </citation>
    <scope>NUCLEOTIDE SEQUENCE [LARGE SCALE GENOMIC DNA]</scope>
    <source>
        <strain evidence="2 3">UR159</strain>
    </source>
</reference>
<dbReference type="EMBL" id="NIPO01000001">
    <property type="protein sequence ID" value="PJR05034.1"/>
    <property type="molecule type" value="Genomic_DNA"/>
</dbReference>
<accession>A0A2M9R859</accession>
<sequence length="155" mass="17661">MFRWAIVLGVVSIPGLCFSQPQSNRPEEIVALQKSDERPVVFFVHTDWCGYCQAMKNTTFKNKEIENILNQDFYFVDFNAETQEEISFAGQIFRYKPTGVKIGVNELAESLAAIDGKISYPTLVILNQNYEIIFQYAGFLSAKNLTKALKEMKSL</sequence>
<dbReference type="OrthoDB" id="9811036at2"/>
<organism evidence="2 3">
    <name type="scientific">Avrilella dinanensis</name>
    <dbReference type="NCBI Taxonomy" id="2008672"/>
    <lineage>
        <taxon>Bacteria</taxon>
        <taxon>Pseudomonadati</taxon>
        <taxon>Bacteroidota</taxon>
        <taxon>Flavobacteriia</taxon>
        <taxon>Flavobacteriales</taxon>
        <taxon>Flavobacteriaceae</taxon>
        <taxon>Avrilella</taxon>
    </lineage>
</organism>
<comment type="caution">
    <text evidence="2">The sequence shown here is derived from an EMBL/GenBank/DDBJ whole genome shotgun (WGS) entry which is preliminary data.</text>
</comment>
<evidence type="ECO:0000259" key="1">
    <source>
        <dbReference type="Pfam" id="PF13098"/>
    </source>
</evidence>
<dbReference type="InterPro" id="IPR036249">
    <property type="entry name" value="Thioredoxin-like_sf"/>
</dbReference>
<proteinExistence type="predicted"/>
<dbReference type="InterPro" id="IPR012336">
    <property type="entry name" value="Thioredoxin-like_fold"/>
</dbReference>
<dbReference type="Proteomes" id="UP000231960">
    <property type="component" value="Unassembled WGS sequence"/>
</dbReference>
<feature type="domain" description="Thioredoxin-like fold" evidence="1">
    <location>
        <begin position="34"/>
        <end position="149"/>
    </location>
</feature>
<gene>
    <name evidence="2" type="ORF">CDL10_00995</name>
</gene>
<keyword evidence="3" id="KW-1185">Reference proteome</keyword>
<evidence type="ECO:0000313" key="2">
    <source>
        <dbReference type="EMBL" id="PJR05034.1"/>
    </source>
</evidence>
<dbReference type="SUPFAM" id="SSF52833">
    <property type="entry name" value="Thioredoxin-like"/>
    <property type="match status" value="1"/>
</dbReference>
<dbReference type="Gene3D" id="3.40.30.10">
    <property type="entry name" value="Glutaredoxin"/>
    <property type="match status" value="1"/>
</dbReference>
<dbReference type="Pfam" id="PF13098">
    <property type="entry name" value="Thioredoxin_2"/>
    <property type="match status" value="1"/>
</dbReference>
<protein>
    <recommendedName>
        <fullName evidence="1">Thioredoxin-like fold domain-containing protein</fullName>
    </recommendedName>
</protein>
<dbReference type="AlphaFoldDB" id="A0A2M9R859"/>
<name>A0A2M9R859_9FLAO</name>